<dbReference type="SMART" id="SM00382">
    <property type="entry name" value="AAA"/>
    <property type="match status" value="1"/>
</dbReference>
<dbReference type="GO" id="GO:0005524">
    <property type="term" value="F:ATP binding"/>
    <property type="evidence" value="ECO:0007669"/>
    <property type="project" value="UniProtKB-KW"/>
</dbReference>
<organism evidence="5 6">
    <name type="scientific">Kitasatospora gansuensis</name>
    <dbReference type="NCBI Taxonomy" id="258050"/>
    <lineage>
        <taxon>Bacteria</taxon>
        <taxon>Bacillati</taxon>
        <taxon>Actinomycetota</taxon>
        <taxon>Actinomycetes</taxon>
        <taxon>Kitasatosporales</taxon>
        <taxon>Streptomycetaceae</taxon>
        <taxon>Kitasatospora</taxon>
    </lineage>
</organism>
<dbReference type="NCBIfam" id="NF041492">
    <property type="entry name" value="MobF"/>
    <property type="match status" value="1"/>
</dbReference>
<dbReference type="Pfam" id="PF13604">
    <property type="entry name" value="AAA_30"/>
    <property type="match status" value="1"/>
</dbReference>
<feature type="region of interest" description="Disordered" evidence="3">
    <location>
        <begin position="1340"/>
        <end position="1389"/>
    </location>
</feature>
<dbReference type="CDD" id="cd18809">
    <property type="entry name" value="SF1_C_RecD"/>
    <property type="match status" value="1"/>
</dbReference>
<dbReference type="GO" id="GO:0017116">
    <property type="term" value="F:single-stranded DNA helicase activity"/>
    <property type="evidence" value="ECO:0007669"/>
    <property type="project" value="TreeGrafter"/>
</dbReference>
<accession>A0A7W7WLX3</accession>
<dbReference type="Proteomes" id="UP000573327">
    <property type="component" value="Unassembled WGS sequence"/>
</dbReference>
<dbReference type="SUPFAM" id="SSF55464">
    <property type="entry name" value="Origin of replication-binding domain, RBD-like"/>
    <property type="match status" value="1"/>
</dbReference>
<dbReference type="InterPro" id="IPR003593">
    <property type="entry name" value="AAA+_ATPase"/>
</dbReference>
<name>A0A7W7WLX3_9ACTN</name>
<dbReference type="GO" id="GO:0006310">
    <property type="term" value="P:DNA recombination"/>
    <property type="evidence" value="ECO:0007669"/>
    <property type="project" value="TreeGrafter"/>
</dbReference>
<dbReference type="PANTHER" id="PTHR43788">
    <property type="entry name" value="DNA2/NAM7 HELICASE FAMILY MEMBER"/>
    <property type="match status" value="1"/>
</dbReference>
<dbReference type="GO" id="GO:0009338">
    <property type="term" value="C:exodeoxyribonuclease V complex"/>
    <property type="evidence" value="ECO:0007669"/>
    <property type="project" value="TreeGrafter"/>
</dbReference>
<gene>
    <name evidence="5" type="ORF">F4556_006744</name>
</gene>
<sequence length="1389" mass="151007">MVLQVQTMTPGDGYRYFESQTVSGDQKRSAGCTLSEYQLGAGLPAGVWVGRAAALLGVAGEVTEAQLRALFGEGLHPRAEEITAEEIRTGSSADAAVAAAQLGTAFYRFGATPTPLVASLEERVAEQQARSGRALDEVERNRIRLEVGEEAFRARFGRGPTDSRALERFIRSESVPKRQPVAGFHAVLQPPPSVTLLWALGSEKVRAIVEAAHDAAVSDTLAWVEDSALATRSGRNGIVQEQVTAGLVGVRFRHFDSRAGDPGLHDHVLIANRVLRADGKWRAIDARHLLAQMVTASELYNAQVLHRVCVGLDAVTVERPRADGLRPVMEIDGVDERLLEFTARRSVAIGQRLVRLLEVFRARHGREPSSVVRTRLRRQATLETRPAKKAARPLPVLRARWRAGVVAAFGRVLVNGLLAEVSAATQRLAARGGLGARLEVPAVASAVVKAVGTHRAVFGPRHIRAEVYRQITRTSHGRADPARWAEHITRFALERLCVELSAPASSPPFAPLQRPDGSSIYRDQETRLYSTPAVLAAEKQILKAARTTVAPPCPVKHFEKHRLRHKGKLDDSQAALARAFASGTRQLIAAIGPAGAGKTSALLLAAKAVRAEGRRVIALAPSARAAAVLGEALGQSADTIQRWVRLTNAPLQRGDVIIVDEAGMASTLDLAAVVKRARDAGAHVRLVGDPAQLAAVEAGGILRLLQAEGHAVHLTQVHRFATAGEADASLLLRDGAPQEAFRWYREHGRIHSGDEDSVLDAAFTAWWQDRGAGRSTILAAPTRTLVKALNLRAQQAVLATGRLSVGPRDARLHDGTRAHVGDTIVTRLNQRRLTCLSGRDFVKNGDTWTVLGYTSTGAARVRHTRHRGTLTLPSAYLARHTELGYAATIHRTQGMTVDTTHTVLAPFTGREAAYVGATRGRDTNHLYVTRAEGQSLDLALLRIATNSDQVPSALETLKAEQRRSRDILRLAAEYADVARRSEDPRHRAVLRFVRGTADVDLPPVVARAMARADQEGVPPWQVLALACHADPSADASAVARCIDELTATARTARPAPPWNDEQAAVLKALTRTREIEARAALELAGNFPVPVPVTVLGRTHPAWVHRPHGRLPAAELHRTAVQQGRRADSSSSLANKTAAKRLGNALELERQLRTFMDRRDRLQEDAQRNAVQRLYIAPSSRQLRRALYAAGEEKRQSALELHRLAVALRVGRTRHTPAADMDFPPAWLCPPEAISDLFTPDSWRDQLLHRRAEMSRLLTARGSALAASPPAWTRHLGTPPGPADGPERHARWQKVAALADTWRALHHLTDDGTVNPLGPAPADPASRADWEELHRALRACAEPDDHDRSPAPATSKPPAGRTSASLRKPAPRPGPQPHQRPRQHRGRRP</sequence>
<feature type="compositionally biased region" description="Basic residues" evidence="3">
    <location>
        <begin position="1379"/>
        <end position="1389"/>
    </location>
</feature>
<protein>
    <submittedName>
        <fullName evidence="5">Conjugative relaxase-like TrwC/TraI family protein</fullName>
    </submittedName>
</protein>
<keyword evidence="2" id="KW-0067">ATP-binding</keyword>
<evidence type="ECO:0000256" key="3">
    <source>
        <dbReference type="SAM" id="MobiDB-lite"/>
    </source>
</evidence>
<evidence type="ECO:0000259" key="4">
    <source>
        <dbReference type="SMART" id="SM00382"/>
    </source>
</evidence>
<dbReference type="RefSeq" id="WP_184923013.1">
    <property type="nucleotide sequence ID" value="NZ_JACHJR010000001.1"/>
</dbReference>
<dbReference type="InterPro" id="IPR050534">
    <property type="entry name" value="Coronavir_polyprotein_1ab"/>
</dbReference>
<dbReference type="Gene3D" id="3.40.50.300">
    <property type="entry name" value="P-loop containing nucleotide triphosphate hydrolases"/>
    <property type="match status" value="2"/>
</dbReference>
<feature type="domain" description="AAA+ ATPase" evidence="4">
    <location>
        <begin position="584"/>
        <end position="708"/>
    </location>
</feature>
<proteinExistence type="predicted"/>
<evidence type="ECO:0000313" key="6">
    <source>
        <dbReference type="Proteomes" id="UP000573327"/>
    </source>
</evidence>
<evidence type="ECO:0000256" key="1">
    <source>
        <dbReference type="ARBA" id="ARBA00022741"/>
    </source>
</evidence>
<feature type="compositionally biased region" description="Basic and acidic residues" evidence="3">
    <location>
        <begin position="1340"/>
        <end position="1349"/>
    </location>
</feature>
<reference evidence="5 6" key="1">
    <citation type="submission" date="2020-08" db="EMBL/GenBank/DDBJ databases">
        <title>Sequencing the genomes of 1000 actinobacteria strains.</title>
        <authorList>
            <person name="Klenk H.-P."/>
        </authorList>
    </citation>
    <scope>NUCLEOTIDE SEQUENCE [LARGE SCALE GENOMIC DNA]</scope>
    <source>
        <strain evidence="5 6">DSM 44786</strain>
    </source>
</reference>
<dbReference type="Gene3D" id="2.30.30.940">
    <property type="match status" value="1"/>
</dbReference>
<dbReference type="InterPro" id="IPR027417">
    <property type="entry name" value="P-loop_NTPase"/>
</dbReference>
<dbReference type="InterPro" id="IPR014862">
    <property type="entry name" value="TrwC"/>
</dbReference>
<comment type="caution">
    <text evidence="5">The sequence shown here is derived from an EMBL/GenBank/DDBJ whole genome shotgun (WGS) entry which is preliminary data.</text>
</comment>
<dbReference type="Pfam" id="PF08751">
    <property type="entry name" value="TrwC"/>
    <property type="match status" value="1"/>
</dbReference>
<feature type="region of interest" description="Disordered" evidence="3">
    <location>
        <begin position="1269"/>
        <end position="1290"/>
    </location>
</feature>
<dbReference type="PANTHER" id="PTHR43788:SF6">
    <property type="entry name" value="DNA HELICASE B"/>
    <property type="match status" value="1"/>
</dbReference>
<dbReference type="SUPFAM" id="SSF52540">
    <property type="entry name" value="P-loop containing nucleoside triphosphate hydrolases"/>
    <property type="match status" value="2"/>
</dbReference>
<evidence type="ECO:0000256" key="2">
    <source>
        <dbReference type="ARBA" id="ARBA00022840"/>
    </source>
</evidence>
<keyword evidence="1" id="KW-0547">Nucleotide-binding</keyword>
<dbReference type="EMBL" id="JACHJR010000001">
    <property type="protein sequence ID" value="MBB4951209.1"/>
    <property type="molecule type" value="Genomic_DNA"/>
</dbReference>
<keyword evidence="6" id="KW-1185">Reference proteome</keyword>
<evidence type="ECO:0000313" key="5">
    <source>
        <dbReference type="EMBL" id="MBB4951209.1"/>
    </source>
</evidence>